<dbReference type="AlphaFoldDB" id="A0AAE3IZD8"/>
<feature type="domain" description="Toprim" evidence="1">
    <location>
        <begin position="191"/>
        <end position="281"/>
    </location>
</feature>
<dbReference type="EMBL" id="JAOYFC010000002">
    <property type="protein sequence ID" value="MCV6824890.1"/>
    <property type="molecule type" value="Genomic_DNA"/>
</dbReference>
<dbReference type="Gene3D" id="3.40.1360.10">
    <property type="match status" value="1"/>
</dbReference>
<evidence type="ECO:0000259" key="2">
    <source>
        <dbReference type="Pfam" id="PF23639"/>
    </source>
</evidence>
<proteinExistence type="predicted"/>
<dbReference type="InterPro" id="IPR055570">
    <property type="entry name" value="DUF7146"/>
</dbReference>
<dbReference type="Pfam" id="PF23639">
    <property type="entry name" value="DUF7146"/>
    <property type="match status" value="1"/>
</dbReference>
<organism evidence="3 4">
    <name type="scientific">Halocynthiibacter halioticoli</name>
    <dbReference type="NCBI Taxonomy" id="2986804"/>
    <lineage>
        <taxon>Bacteria</taxon>
        <taxon>Pseudomonadati</taxon>
        <taxon>Pseudomonadota</taxon>
        <taxon>Alphaproteobacteria</taxon>
        <taxon>Rhodobacterales</taxon>
        <taxon>Paracoccaceae</taxon>
        <taxon>Halocynthiibacter</taxon>
    </lineage>
</organism>
<dbReference type="CDD" id="cd01029">
    <property type="entry name" value="TOPRIM_primases"/>
    <property type="match status" value="1"/>
</dbReference>
<evidence type="ECO:0000313" key="4">
    <source>
        <dbReference type="Proteomes" id="UP001208041"/>
    </source>
</evidence>
<dbReference type="InterPro" id="IPR034154">
    <property type="entry name" value="TOPRIM_DnaG/twinkle"/>
</dbReference>
<dbReference type="SUPFAM" id="SSF56731">
    <property type="entry name" value="DNA primase core"/>
    <property type="match status" value="1"/>
</dbReference>
<comment type="caution">
    <text evidence="3">The sequence shown here is derived from an EMBL/GenBank/DDBJ whole genome shotgun (WGS) entry which is preliminary data.</text>
</comment>
<dbReference type="InterPro" id="IPR006171">
    <property type="entry name" value="TOPRIM_dom"/>
</dbReference>
<dbReference type="RefSeq" id="WP_263953739.1">
    <property type="nucleotide sequence ID" value="NZ_JAOYFC010000002.1"/>
</dbReference>
<dbReference type="Pfam" id="PF13362">
    <property type="entry name" value="Toprim_3"/>
    <property type="match status" value="1"/>
</dbReference>
<keyword evidence="4" id="KW-1185">Reference proteome</keyword>
<sequence>MDIQSLTKSLGGTFAFGKGQAPCPICQPERRKDQNALSLSQQGDKLLLNCFKSSCAFEDILAEAHGHAPHLPQSAYRKPFVASAKERDNLVGKARKLWEASLPIQGTVAETYLRRRGIMCLLPQSLRFLPNIYHGPTGRWCCAMIADVQPTGGVHRTYFTKDGLRLKTSAKMMLGPCRGGAVTLSKGAGRLVVCEGIETGLSLAQMLTAKAPTVVAALSTSGMKNISLPEQAHDLIIGSDGDPAGTRAASHLAERATALGWSVSLLQAPKGQDWNDVLLAEVS</sequence>
<protein>
    <submittedName>
        <fullName evidence="3">Toprim domain-containing protein</fullName>
    </submittedName>
</protein>
<feature type="domain" description="DUF7146" evidence="2">
    <location>
        <begin position="92"/>
        <end position="184"/>
    </location>
</feature>
<name>A0AAE3IZD8_9RHOB</name>
<accession>A0AAE3IZD8</accession>
<gene>
    <name evidence="3" type="ORF">OH136_10010</name>
</gene>
<evidence type="ECO:0000313" key="3">
    <source>
        <dbReference type="EMBL" id="MCV6824890.1"/>
    </source>
</evidence>
<reference evidence="3" key="1">
    <citation type="submission" date="2022-10" db="EMBL/GenBank/DDBJ databases">
        <authorList>
            <person name="Yue Y."/>
        </authorList>
    </citation>
    <scope>NUCLEOTIDE SEQUENCE</scope>
    <source>
        <strain evidence="3">Z654</strain>
    </source>
</reference>
<evidence type="ECO:0000259" key="1">
    <source>
        <dbReference type="Pfam" id="PF13362"/>
    </source>
</evidence>
<dbReference type="Proteomes" id="UP001208041">
    <property type="component" value="Unassembled WGS sequence"/>
</dbReference>